<dbReference type="EMBL" id="RBNJ01014241">
    <property type="protein sequence ID" value="RUS25012.1"/>
    <property type="molecule type" value="Genomic_DNA"/>
</dbReference>
<accession>A0A433Q5G1</accession>
<dbReference type="AlphaFoldDB" id="A0A433Q5G1"/>
<feature type="compositionally biased region" description="Polar residues" evidence="1">
    <location>
        <begin position="7"/>
        <end position="26"/>
    </location>
</feature>
<organism evidence="2 3">
    <name type="scientific">Jimgerdemannia flammicorona</name>
    <dbReference type="NCBI Taxonomy" id="994334"/>
    <lineage>
        <taxon>Eukaryota</taxon>
        <taxon>Fungi</taxon>
        <taxon>Fungi incertae sedis</taxon>
        <taxon>Mucoromycota</taxon>
        <taxon>Mucoromycotina</taxon>
        <taxon>Endogonomycetes</taxon>
        <taxon>Endogonales</taxon>
        <taxon>Endogonaceae</taxon>
        <taxon>Jimgerdemannia</taxon>
    </lineage>
</organism>
<protein>
    <submittedName>
        <fullName evidence="2">Uncharacterized protein</fullName>
    </submittedName>
</protein>
<keyword evidence="3" id="KW-1185">Reference proteome</keyword>
<reference evidence="2 3" key="1">
    <citation type="journal article" date="2018" name="New Phytol.">
        <title>Phylogenomics of Endogonaceae and evolution of mycorrhizas within Mucoromycota.</title>
        <authorList>
            <person name="Chang Y."/>
            <person name="Desiro A."/>
            <person name="Na H."/>
            <person name="Sandor L."/>
            <person name="Lipzen A."/>
            <person name="Clum A."/>
            <person name="Barry K."/>
            <person name="Grigoriev I.V."/>
            <person name="Martin F.M."/>
            <person name="Stajich J.E."/>
            <person name="Smith M.E."/>
            <person name="Bonito G."/>
            <person name="Spatafora J.W."/>
        </authorList>
    </citation>
    <scope>NUCLEOTIDE SEQUENCE [LARGE SCALE GENOMIC DNA]</scope>
    <source>
        <strain evidence="2 3">AD002</strain>
    </source>
</reference>
<evidence type="ECO:0000313" key="3">
    <source>
        <dbReference type="Proteomes" id="UP000274822"/>
    </source>
</evidence>
<sequence length="79" mass="8599">MIKDVTAKSSSGGRSESQQLGITTKGVISQNWHRPTSFGVAVERSIDARFDTLRSVLRIVYNGIYPTSTTVSRPPCSPT</sequence>
<name>A0A433Q5G1_9FUNG</name>
<evidence type="ECO:0000256" key="1">
    <source>
        <dbReference type="SAM" id="MobiDB-lite"/>
    </source>
</evidence>
<comment type="caution">
    <text evidence="2">The sequence shown here is derived from an EMBL/GenBank/DDBJ whole genome shotgun (WGS) entry which is preliminary data.</text>
</comment>
<gene>
    <name evidence="2" type="ORF">BC938DRAFT_472747</name>
</gene>
<dbReference type="Proteomes" id="UP000274822">
    <property type="component" value="Unassembled WGS sequence"/>
</dbReference>
<evidence type="ECO:0000313" key="2">
    <source>
        <dbReference type="EMBL" id="RUS25012.1"/>
    </source>
</evidence>
<proteinExistence type="predicted"/>
<feature type="region of interest" description="Disordered" evidence="1">
    <location>
        <begin position="1"/>
        <end position="26"/>
    </location>
</feature>